<dbReference type="EMBL" id="LCCZ01000011">
    <property type="protein sequence ID" value="KKS44128.1"/>
    <property type="molecule type" value="Genomic_DNA"/>
</dbReference>
<feature type="domain" description="Transposase IS200-like" evidence="1">
    <location>
        <begin position="11"/>
        <end position="160"/>
    </location>
</feature>
<dbReference type="PANTHER" id="PTHR34322">
    <property type="entry name" value="TRANSPOSASE, Y1_TNP DOMAIN-CONTAINING"/>
    <property type="match status" value="1"/>
</dbReference>
<organism evidence="2 3">
    <name type="scientific">candidate division CPR1 bacterium GW2011_GWA2_42_17</name>
    <dbReference type="NCBI Taxonomy" id="1618341"/>
    <lineage>
        <taxon>Bacteria</taxon>
        <taxon>candidate division CPR1</taxon>
    </lineage>
</organism>
<evidence type="ECO:0000259" key="1">
    <source>
        <dbReference type="SMART" id="SM01321"/>
    </source>
</evidence>
<dbReference type="Gene3D" id="3.30.70.1290">
    <property type="entry name" value="Transposase IS200-like"/>
    <property type="match status" value="1"/>
</dbReference>
<dbReference type="PANTHER" id="PTHR34322:SF2">
    <property type="entry name" value="TRANSPOSASE IS200-LIKE DOMAIN-CONTAINING PROTEIN"/>
    <property type="match status" value="1"/>
</dbReference>
<reference evidence="2 3" key="1">
    <citation type="journal article" date="2015" name="Nature">
        <title>rRNA introns, odd ribosomes, and small enigmatic genomes across a large radiation of phyla.</title>
        <authorList>
            <person name="Brown C.T."/>
            <person name="Hug L.A."/>
            <person name="Thomas B.C."/>
            <person name="Sharon I."/>
            <person name="Castelle C.J."/>
            <person name="Singh A."/>
            <person name="Wilkins M.J."/>
            <person name="Williams K.H."/>
            <person name="Banfield J.F."/>
        </authorList>
    </citation>
    <scope>NUCLEOTIDE SEQUENCE [LARGE SCALE GENOMIC DNA]</scope>
</reference>
<name>A0A0G1C3B2_9BACT</name>
<dbReference type="InterPro" id="IPR036515">
    <property type="entry name" value="Transposase_17_sf"/>
</dbReference>
<dbReference type="Proteomes" id="UP000034875">
    <property type="component" value="Unassembled WGS sequence"/>
</dbReference>
<dbReference type="GO" id="GO:0004803">
    <property type="term" value="F:transposase activity"/>
    <property type="evidence" value="ECO:0007669"/>
    <property type="project" value="InterPro"/>
</dbReference>
<dbReference type="GO" id="GO:0006313">
    <property type="term" value="P:DNA transposition"/>
    <property type="evidence" value="ECO:0007669"/>
    <property type="project" value="InterPro"/>
</dbReference>
<dbReference type="SUPFAM" id="SSF143422">
    <property type="entry name" value="Transposase IS200-like"/>
    <property type="match status" value="1"/>
</dbReference>
<comment type="caution">
    <text evidence="2">The sequence shown here is derived from an EMBL/GenBank/DDBJ whole genome shotgun (WGS) entry which is preliminary data.</text>
</comment>
<dbReference type="AlphaFoldDB" id="A0A0G1C3B2"/>
<evidence type="ECO:0000313" key="3">
    <source>
        <dbReference type="Proteomes" id="UP000034875"/>
    </source>
</evidence>
<dbReference type="InterPro" id="IPR002686">
    <property type="entry name" value="Transposase_17"/>
</dbReference>
<dbReference type="Pfam" id="PF01797">
    <property type="entry name" value="Y1_Tnp"/>
    <property type="match status" value="1"/>
</dbReference>
<dbReference type="SMART" id="SM01321">
    <property type="entry name" value="Y1_Tnp"/>
    <property type="match status" value="1"/>
</dbReference>
<evidence type="ECO:0000313" key="2">
    <source>
        <dbReference type="EMBL" id="KKS44128.1"/>
    </source>
</evidence>
<sequence>MRFNKNRDLLETGEIYHIFNRGVNRQNIFPDDEAYSYFLHLLGHCKKFITPLTHHRKKVETHGEEIFLLRPYDDESKPPRFRVPVELQAFVLMPNHFHLLVRQLVDGGVSLYLSRICNAFTRAFNQRFKRTGPLWEKRFAAKVVESENSYLQLIRYIHLNPFKTSPPLANDLREYRYSSYLEMAGLADKKICDLEFPLDLVGSFRNYDSFVRAQITPEEGSSLKGLTVEDWFEN</sequence>
<protein>
    <recommendedName>
        <fullName evidence="1">Transposase IS200-like domain-containing protein</fullName>
    </recommendedName>
</protein>
<dbReference type="GO" id="GO:0003677">
    <property type="term" value="F:DNA binding"/>
    <property type="evidence" value="ECO:0007669"/>
    <property type="project" value="InterPro"/>
</dbReference>
<accession>A0A0G1C3B2</accession>
<gene>
    <name evidence="2" type="ORF">UV05_C0011G0019</name>
</gene>
<proteinExistence type="predicted"/>